<protein>
    <submittedName>
        <fullName evidence="1">Uncharacterized protein</fullName>
    </submittedName>
</protein>
<gene>
    <name evidence="1" type="ORF">OCBIM_22039132mg</name>
</gene>
<dbReference type="EMBL" id="KQ416780">
    <property type="protein sequence ID" value="KOF95210.1"/>
    <property type="molecule type" value="Genomic_DNA"/>
</dbReference>
<evidence type="ECO:0000313" key="1">
    <source>
        <dbReference type="EMBL" id="KOF95210.1"/>
    </source>
</evidence>
<organism evidence="1">
    <name type="scientific">Octopus bimaculoides</name>
    <name type="common">California two-spotted octopus</name>
    <dbReference type="NCBI Taxonomy" id="37653"/>
    <lineage>
        <taxon>Eukaryota</taxon>
        <taxon>Metazoa</taxon>
        <taxon>Spiralia</taxon>
        <taxon>Lophotrochozoa</taxon>
        <taxon>Mollusca</taxon>
        <taxon>Cephalopoda</taxon>
        <taxon>Coleoidea</taxon>
        <taxon>Octopodiformes</taxon>
        <taxon>Octopoda</taxon>
        <taxon>Incirrata</taxon>
        <taxon>Octopodidae</taxon>
        <taxon>Octopus</taxon>
    </lineage>
</organism>
<reference evidence="1" key="1">
    <citation type="submission" date="2015-07" db="EMBL/GenBank/DDBJ databases">
        <title>MeaNS - Measles Nucleotide Surveillance Program.</title>
        <authorList>
            <person name="Tran T."/>
            <person name="Druce J."/>
        </authorList>
    </citation>
    <scope>NUCLEOTIDE SEQUENCE</scope>
    <source>
        <strain evidence="1">UCB-OBI-ISO-001</strain>
        <tissue evidence="1">Gonad</tissue>
    </source>
</reference>
<dbReference type="AlphaFoldDB" id="A0A0L8I2C3"/>
<accession>A0A0L8I2C3</accession>
<proteinExistence type="predicted"/>
<sequence length="83" mass="10049">MHTYILPCTLGVDMVRETHLNLDVLYFFILENIVESLEELSLKKLAEYSRGFNWKFWLQHNDDDDDDDSAIKIRHWKLIILFY</sequence>
<name>A0A0L8I2C3_OCTBM</name>